<evidence type="ECO:0000256" key="2">
    <source>
        <dbReference type="ARBA" id="ARBA00022692"/>
    </source>
</evidence>
<sequence>MSLFQSFISLAAPVFLVVSPITSYADQILSMHRTRSSTGFSLDIPLIMLTASILKVFYWPGARFDLSLLIQALVMIVVQTLLLKVALDNRAIPLRPEAFEMKLSSKSGSGANSTADHIPLTPPAWAPRREKPSGRPWNFWRWGNQAPYWQYVVTLACALAVIHVLVRPARGRAEDYTTLLGAIGLGIEALLPIPQLWQNWQSQSCRGFRLSVLVNWLFGDTMKMGFFFLSEPGMIPWSFKACGIFQALCDLGLGLQYWIYGEGLDYDIDGHFA</sequence>
<accession>A0A8H3IQS0</accession>
<keyword evidence="3 5" id="KW-1133">Transmembrane helix</keyword>
<dbReference type="EMBL" id="CAJPDQ010000028">
    <property type="protein sequence ID" value="CAF9928028.1"/>
    <property type="molecule type" value="Genomic_DNA"/>
</dbReference>
<evidence type="ECO:0000256" key="3">
    <source>
        <dbReference type="ARBA" id="ARBA00022989"/>
    </source>
</evidence>
<dbReference type="OrthoDB" id="292213at2759"/>
<keyword evidence="4 5" id="KW-0472">Membrane</keyword>
<evidence type="ECO:0000313" key="7">
    <source>
        <dbReference type="Proteomes" id="UP000664169"/>
    </source>
</evidence>
<evidence type="ECO:0000256" key="5">
    <source>
        <dbReference type="SAM" id="Phobius"/>
    </source>
</evidence>
<proteinExistence type="predicted"/>
<dbReference type="GO" id="GO:0045332">
    <property type="term" value="P:phospholipid translocation"/>
    <property type="evidence" value="ECO:0007669"/>
    <property type="project" value="TreeGrafter"/>
</dbReference>
<dbReference type="Pfam" id="PF04193">
    <property type="entry name" value="PQ-loop"/>
    <property type="match status" value="1"/>
</dbReference>
<dbReference type="PANTHER" id="PTHR14856">
    <property type="entry name" value="PQ-LOOP REPEAT-CONTAINING PROTEIN 1-LIKE PROTEIN"/>
    <property type="match status" value="1"/>
</dbReference>
<feature type="transmembrane region" description="Helical" evidence="5">
    <location>
        <begin position="41"/>
        <end position="59"/>
    </location>
</feature>
<evidence type="ECO:0008006" key="8">
    <source>
        <dbReference type="Google" id="ProtNLM"/>
    </source>
</evidence>
<comment type="subcellular location">
    <subcellularLocation>
        <location evidence="1">Membrane</location>
        <topology evidence="1">Multi-pass membrane protein</topology>
    </subcellularLocation>
</comment>
<comment type="caution">
    <text evidence="6">The sequence shown here is derived from an EMBL/GenBank/DDBJ whole genome shotgun (WGS) entry which is preliminary data.</text>
</comment>
<keyword evidence="7" id="KW-1185">Reference proteome</keyword>
<feature type="transmembrane region" description="Helical" evidence="5">
    <location>
        <begin position="148"/>
        <end position="166"/>
    </location>
</feature>
<gene>
    <name evidence="6" type="ORF">GOMPHAMPRED_004577</name>
</gene>
<dbReference type="GO" id="GO:0042147">
    <property type="term" value="P:retrograde transport, endosome to Golgi"/>
    <property type="evidence" value="ECO:0007669"/>
    <property type="project" value="TreeGrafter"/>
</dbReference>
<dbReference type="GO" id="GO:0005768">
    <property type="term" value="C:endosome"/>
    <property type="evidence" value="ECO:0007669"/>
    <property type="project" value="TreeGrafter"/>
</dbReference>
<dbReference type="GO" id="GO:0005829">
    <property type="term" value="C:cytosol"/>
    <property type="evidence" value="ECO:0007669"/>
    <property type="project" value="GOC"/>
</dbReference>
<name>A0A8H3IQS0_9LECA</name>
<dbReference type="InterPro" id="IPR006603">
    <property type="entry name" value="PQ-loop_rpt"/>
</dbReference>
<protein>
    <recommendedName>
        <fullName evidence="8">PQ loop repeat protein</fullName>
    </recommendedName>
</protein>
<evidence type="ECO:0000313" key="6">
    <source>
        <dbReference type="EMBL" id="CAF9928028.1"/>
    </source>
</evidence>
<organism evidence="6 7">
    <name type="scientific">Gomphillus americanus</name>
    <dbReference type="NCBI Taxonomy" id="1940652"/>
    <lineage>
        <taxon>Eukaryota</taxon>
        <taxon>Fungi</taxon>
        <taxon>Dikarya</taxon>
        <taxon>Ascomycota</taxon>
        <taxon>Pezizomycotina</taxon>
        <taxon>Lecanoromycetes</taxon>
        <taxon>OSLEUM clade</taxon>
        <taxon>Ostropomycetidae</taxon>
        <taxon>Ostropales</taxon>
        <taxon>Graphidaceae</taxon>
        <taxon>Gomphilloideae</taxon>
        <taxon>Gomphillus</taxon>
    </lineage>
</organism>
<keyword evidence="2 5" id="KW-0812">Transmembrane</keyword>
<dbReference type="GO" id="GO:0005802">
    <property type="term" value="C:trans-Golgi network"/>
    <property type="evidence" value="ECO:0007669"/>
    <property type="project" value="TreeGrafter"/>
</dbReference>
<dbReference type="Gene3D" id="1.20.1280.290">
    <property type="match status" value="2"/>
</dbReference>
<dbReference type="AlphaFoldDB" id="A0A8H3IQS0"/>
<feature type="transmembrane region" description="Helical" evidence="5">
    <location>
        <begin position="66"/>
        <end position="87"/>
    </location>
</feature>
<dbReference type="InterPro" id="IPR052241">
    <property type="entry name" value="SLC66/Scramblase_ANY1"/>
</dbReference>
<evidence type="ECO:0000256" key="4">
    <source>
        <dbReference type="ARBA" id="ARBA00023136"/>
    </source>
</evidence>
<evidence type="ECO:0000256" key="1">
    <source>
        <dbReference type="ARBA" id="ARBA00004141"/>
    </source>
</evidence>
<dbReference type="Proteomes" id="UP000664169">
    <property type="component" value="Unassembled WGS sequence"/>
</dbReference>
<dbReference type="PANTHER" id="PTHR14856:SF9">
    <property type="entry name" value="PQ-LOOP REPEAT-CONTAINING PROTEIN 1"/>
    <property type="match status" value="1"/>
</dbReference>
<dbReference type="GO" id="GO:0016020">
    <property type="term" value="C:membrane"/>
    <property type="evidence" value="ECO:0007669"/>
    <property type="project" value="UniProtKB-SubCell"/>
</dbReference>
<reference evidence="6" key="1">
    <citation type="submission" date="2021-03" db="EMBL/GenBank/DDBJ databases">
        <authorList>
            <person name="Tagirdzhanova G."/>
        </authorList>
    </citation>
    <scope>NUCLEOTIDE SEQUENCE</scope>
</reference>